<reference evidence="18" key="1">
    <citation type="submission" date="2016-09" db="EMBL/GenBank/DDBJ databases">
        <authorList>
            <person name="Varghese N."/>
            <person name="Submissions S."/>
        </authorList>
    </citation>
    <scope>NUCLEOTIDE SEQUENCE [LARGE SCALE GENOMIC DNA]</scope>
    <source>
        <strain evidence="18">25nlg</strain>
    </source>
</reference>
<dbReference type="GO" id="GO:0016887">
    <property type="term" value="F:ATP hydrolysis activity"/>
    <property type="evidence" value="ECO:0007669"/>
    <property type="project" value="UniProtKB-UniRule"/>
</dbReference>
<name>A0A1G6K0E6_9BACI</name>
<keyword evidence="5 9" id="KW-0378">Hydrolase</keyword>
<dbReference type="SUPFAM" id="SSF52540">
    <property type="entry name" value="P-loop containing nucleoside triphosphate hydrolases"/>
    <property type="match status" value="1"/>
</dbReference>
<keyword evidence="7 9" id="KW-0067">ATP-binding</keyword>
<dbReference type="GO" id="GO:0034605">
    <property type="term" value="P:cellular response to heat"/>
    <property type="evidence" value="ECO:0007669"/>
    <property type="project" value="UniProtKB-UniRule"/>
</dbReference>
<dbReference type="Pfam" id="PF05362">
    <property type="entry name" value="Lon_C"/>
    <property type="match status" value="1"/>
</dbReference>
<evidence type="ECO:0000256" key="6">
    <source>
        <dbReference type="ARBA" id="ARBA00022825"/>
    </source>
</evidence>
<dbReference type="InterPro" id="IPR027417">
    <property type="entry name" value="P-loop_NTPase"/>
</dbReference>
<evidence type="ECO:0000256" key="10">
    <source>
        <dbReference type="PIRNR" id="PIRNR001174"/>
    </source>
</evidence>
<keyword evidence="6 9" id="KW-0720">Serine protease</keyword>
<dbReference type="PIRSF" id="PIRSF001174">
    <property type="entry name" value="Lon_proteas"/>
    <property type="match status" value="1"/>
</dbReference>
<dbReference type="Gene3D" id="1.20.58.1480">
    <property type="match status" value="1"/>
</dbReference>
<dbReference type="SMART" id="SM00464">
    <property type="entry name" value="LON"/>
    <property type="match status" value="1"/>
</dbReference>
<dbReference type="Pfam" id="PF00004">
    <property type="entry name" value="AAA"/>
    <property type="match status" value="1"/>
</dbReference>
<comment type="subunit">
    <text evidence="9 10">Homohexamer. Organized in a ring with a central cavity.</text>
</comment>
<dbReference type="InterPro" id="IPR015947">
    <property type="entry name" value="PUA-like_sf"/>
</dbReference>
<dbReference type="SUPFAM" id="SSF54211">
    <property type="entry name" value="Ribosomal protein S5 domain 2-like"/>
    <property type="match status" value="1"/>
</dbReference>
<dbReference type="FunFam" id="3.40.50.300:FF:000382">
    <property type="entry name" value="Lon protease homolog 2, peroxisomal"/>
    <property type="match status" value="1"/>
</dbReference>
<dbReference type="GO" id="GO:0005737">
    <property type="term" value="C:cytoplasm"/>
    <property type="evidence" value="ECO:0007669"/>
    <property type="project" value="UniProtKB-SubCell"/>
</dbReference>
<comment type="similarity">
    <text evidence="9 10 13 14">Belongs to the peptidase S16 family.</text>
</comment>
<evidence type="ECO:0000256" key="2">
    <source>
        <dbReference type="ARBA" id="ARBA00022490"/>
    </source>
</evidence>
<protein>
    <recommendedName>
        <fullName evidence="9 10">Lon protease</fullName>
        <ecNumber evidence="9 10">3.4.21.53</ecNumber>
    </recommendedName>
    <alternativeName>
        <fullName evidence="9">ATP-dependent protease La</fullName>
    </alternativeName>
</protein>
<dbReference type="STRING" id="1464122.SAMN05421737_106150"/>
<gene>
    <name evidence="9" type="primary">lon</name>
    <name evidence="17" type="ORF">SAMN05421737_106150</name>
</gene>
<keyword evidence="18" id="KW-1185">Reference proteome</keyword>
<keyword evidence="4 9" id="KW-0547">Nucleotide-binding</keyword>
<dbReference type="InterPro" id="IPR008269">
    <property type="entry name" value="Lon_proteolytic"/>
</dbReference>
<dbReference type="HAMAP" id="MF_01973">
    <property type="entry name" value="lon_bact"/>
    <property type="match status" value="1"/>
</dbReference>
<dbReference type="Gene3D" id="3.30.230.10">
    <property type="match status" value="1"/>
</dbReference>
<dbReference type="Pfam" id="PF22667">
    <property type="entry name" value="Lon_lid"/>
    <property type="match status" value="1"/>
</dbReference>
<evidence type="ECO:0000256" key="5">
    <source>
        <dbReference type="ARBA" id="ARBA00022801"/>
    </source>
</evidence>
<dbReference type="InterPro" id="IPR027543">
    <property type="entry name" value="Lon_bac"/>
</dbReference>
<organism evidence="17 18">
    <name type="scientific">Shouchella lonarensis</name>
    <dbReference type="NCBI Taxonomy" id="1464122"/>
    <lineage>
        <taxon>Bacteria</taxon>
        <taxon>Bacillati</taxon>
        <taxon>Bacillota</taxon>
        <taxon>Bacilli</taxon>
        <taxon>Bacillales</taxon>
        <taxon>Bacillaceae</taxon>
        <taxon>Shouchella</taxon>
    </lineage>
</organism>
<comment type="function">
    <text evidence="9">ATP-dependent serine protease that mediates the selective degradation of mutant and abnormal proteins as well as certain short-lived regulatory proteins. Required for cellular homeostasis and for survival from DNA damage and developmental changes induced by stress. Degrades polypeptides processively to yield small peptide fragments that are 5 to 10 amino acids long. Binds to DNA in a double-stranded, site-specific manner.</text>
</comment>
<dbReference type="PRINTS" id="PR00830">
    <property type="entry name" value="ENDOLAPTASE"/>
</dbReference>
<proteinExistence type="evidence at transcript level"/>
<dbReference type="NCBIfam" id="TIGR00763">
    <property type="entry name" value="lon"/>
    <property type="match status" value="1"/>
</dbReference>
<comment type="catalytic activity">
    <reaction evidence="9 10 13">
        <text>Hydrolysis of proteins in presence of ATP.</text>
        <dbReference type="EC" id="3.4.21.53"/>
    </reaction>
</comment>
<dbReference type="InterPro" id="IPR046336">
    <property type="entry name" value="Lon_prtase_N_sf"/>
</dbReference>
<dbReference type="AlphaFoldDB" id="A0A1G6K0E6"/>
<dbReference type="SUPFAM" id="SSF88697">
    <property type="entry name" value="PUA domain-like"/>
    <property type="match status" value="1"/>
</dbReference>
<dbReference type="GO" id="GO:0006515">
    <property type="term" value="P:protein quality control for misfolded or incompletely synthesized proteins"/>
    <property type="evidence" value="ECO:0007669"/>
    <property type="project" value="UniProtKB-UniRule"/>
</dbReference>
<evidence type="ECO:0000256" key="12">
    <source>
        <dbReference type="PIRSR" id="PIRSR001174-2"/>
    </source>
</evidence>
<dbReference type="Gene3D" id="1.10.8.60">
    <property type="match status" value="1"/>
</dbReference>
<dbReference type="OrthoDB" id="9803599at2"/>
<evidence type="ECO:0000256" key="13">
    <source>
        <dbReference type="PROSITE-ProRule" id="PRU01122"/>
    </source>
</evidence>
<dbReference type="Pfam" id="PF02190">
    <property type="entry name" value="LON_substr_bdg"/>
    <property type="match status" value="1"/>
</dbReference>
<feature type="domain" description="Lon proteolytic" evidence="15">
    <location>
        <begin position="592"/>
        <end position="773"/>
    </location>
</feature>
<evidence type="ECO:0000256" key="1">
    <source>
        <dbReference type="ARBA" id="ARBA00004496"/>
    </source>
</evidence>
<dbReference type="InterPro" id="IPR014721">
    <property type="entry name" value="Ribsml_uS5_D2-typ_fold_subgr"/>
</dbReference>
<evidence type="ECO:0000256" key="4">
    <source>
        <dbReference type="ARBA" id="ARBA00022741"/>
    </source>
</evidence>
<dbReference type="GO" id="GO:0004176">
    <property type="term" value="F:ATP-dependent peptidase activity"/>
    <property type="evidence" value="ECO:0007669"/>
    <property type="project" value="UniProtKB-UniRule"/>
</dbReference>
<dbReference type="InterPro" id="IPR020568">
    <property type="entry name" value="Ribosomal_Su5_D2-typ_SF"/>
</dbReference>
<keyword evidence="3 9" id="KW-0645">Protease</keyword>
<accession>A0A1G6K0E6</accession>
<dbReference type="GO" id="GO:0004252">
    <property type="term" value="F:serine-type endopeptidase activity"/>
    <property type="evidence" value="ECO:0007669"/>
    <property type="project" value="UniProtKB-UniRule"/>
</dbReference>
<dbReference type="Gene3D" id="1.20.5.5270">
    <property type="match status" value="1"/>
</dbReference>
<comment type="subcellular location">
    <subcellularLocation>
        <location evidence="1 9 10">Cytoplasm</location>
    </subcellularLocation>
</comment>
<dbReference type="PROSITE" id="PS51787">
    <property type="entry name" value="LON_N"/>
    <property type="match status" value="1"/>
</dbReference>
<evidence type="ECO:0000256" key="7">
    <source>
        <dbReference type="ARBA" id="ARBA00022840"/>
    </source>
</evidence>
<sequence>MDVQSNVQRVPLLPLRGVLIFPGVRMNLDIGRQKSLRALDEARKNDDLLFLATQKELTTEDPQETDLYTIGTLVRINHTSALSNGTVRVQVEGLSRAEMISFVDKGSKRFSEVRIHETMTTVVTPQMEAMMRTVYTMYEQFAKQSRKASQETVIKLKEERNPEVFADTIAASLTLNIAQKQSLLAAIDVTVRLQTLIDILGNEQEVLALERKIGKQVKKAMDQTQKEYYLREQMKVIQHELGDREGRAEEVVELTEAIQTSGMPELVLKKALKELKRYERMPNNVGEAPMIRTYLDWLVQIPWKVETEDRLNMTAAEAILNEDHDGLEFVKERVLEYLAVCARTGSMKGPILCLAGPPGVGKTSLAQSIARSLGREFVRISLGGVRDEAEIRGHRRTYIGAMPGRLIQGMKKAGTINPVFLLDEIDKMAQDFRGDPSAALLEVLDPEQNDTFTDHYIEEPYDLSKVMFVTTANNVGAIPRPLLDRMEVLYLSGYTELEKCAIARHHLLPKEMKAHGLSGKDFQVKDVSLIDVIRHYTREAGVRQLQRQIATLCRKAVKLLMAEEKKRVIITKKMVEKLLGKPKFRYGEAETTDQVGTATGLAYTASGGTTLSVEVSCAPGKGKLMLTGKLGEVMRESAQAAFSYIRAHAKMLSVDPRFHEKQDIHIHIPEGATPKDGPSAGITMATALISALTGRPCRREVGMTGEMTLRGHVLPIGGLKEKALSAQRAGLTKILIPRENVRDIEDIPESVRKSLEIVFVSHLDDVLKHALKEGV</sequence>
<evidence type="ECO:0000313" key="18">
    <source>
        <dbReference type="Proteomes" id="UP000242662"/>
    </source>
</evidence>
<evidence type="ECO:0000313" key="17">
    <source>
        <dbReference type="EMBL" id="SDC24444.1"/>
    </source>
</evidence>
<dbReference type="RefSeq" id="WP_090775763.1">
    <property type="nucleotide sequence ID" value="NZ_FMYM01000006.1"/>
</dbReference>
<evidence type="ECO:0000259" key="16">
    <source>
        <dbReference type="PROSITE" id="PS51787"/>
    </source>
</evidence>
<dbReference type="CDD" id="cd19500">
    <property type="entry name" value="RecA-like_Lon"/>
    <property type="match status" value="1"/>
</dbReference>
<feature type="domain" description="Lon N-terminal" evidence="16">
    <location>
        <begin position="10"/>
        <end position="204"/>
    </location>
</feature>
<dbReference type="PANTHER" id="PTHR10046">
    <property type="entry name" value="ATP DEPENDENT LON PROTEASE FAMILY MEMBER"/>
    <property type="match status" value="1"/>
</dbReference>
<dbReference type="InterPro" id="IPR054594">
    <property type="entry name" value="Lon_lid"/>
</dbReference>
<dbReference type="EC" id="3.4.21.53" evidence="9 10"/>
<dbReference type="InterPro" id="IPR003959">
    <property type="entry name" value="ATPase_AAA_core"/>
</dbReference>
<dbReference type="GO" id="GO:0005524">
    <property type="term" value="F:ATP binding"/>
    <property type="evidence" value="ECO:0007669"/>
    <property type="project" value="UniProtKB-UniRule"/>
</dbReference>
<feature type="active site" evidence="9 11">
    <location>
        <position position="722"/>
    </location>
</feature>
<evidence type="ECO:0000256" key="3">
    <source>
        <dbReference type="ARBA" id="ARBA00022670"/>
    </source>
</evidence>
<keyword evidence="8 9" id="KW-0346">Stress response</keyword>
<dbReference type="SMART" id="SM00382">
    <property type="entry name" value="AAA"/>
    <property type="match status" value="1"/>
</dbReference>
<feature type="active site" evidence="9 11">
    <location>
        <position position="679"/>
    </location>
</feature>
<evidence type="ECO:0000256" key="8">
    <source>
        <dbReference type="ARBA" id="ARBA00023016"/>
    </source>
</evidence>
<dbReference type="PROSITE" id="PS51786">
    <property type="entry name" value="LON_PROTEOLYTIC"/>
    <property type="match status" value="1"/>
</dbReference>
<dbReference type="Proteomes" id="UP000242662">
    <property type="component" value="Unassembled WGS sequence"/>
</dbReference>
<dbReference type="EMBL" id="FMYM01000006">
    <property type="protein sequence ID" value="SDC24444.1"/>
    <property type="molecule type" value="Genomic_DNA"/>
</dbReference>
<dbReference type="FunFam" id="3.30.230.10:FF:000010">
    <property type="entry name" value="Lon protease"/>
    <property type="match status" value="1"/>
</dbReference>
<evidence type="ECO:0000256" key="11">
    <source>
        <dbReference type="PIRSR" id="PIRSR001174-1"/>
    </source>
</evidence>
<dbReference type="Gene3D" id="3.40.50.300">
    <property type="entry name" value="P-loop containing nucleotide triphosphate hydrolases"/>
    <property type="match status" value="1"/>
</dbReference>
<evidence type="ECO:0000256" key="9">
    <source>
        <dbReference type="HAMAP-Rule" id="MF_01973"/>
    </source>
</evidence>
<evidence type="ECO:0000256" key="14">
    <source>
        <dbReference type="RuleBase" id="RU000591"/>
    </source>
</evidence>
<dbReference type="InterPro" id="IPR008268">
    <property type="entry name" value="Peptidase_S16_AS"/>
</dbReference>
<dbReference type="Gene3D" id="2.30.130.40">
    <property type="entry name" value="LON domain-like"/>
    <property type="match status" value="1"/>
</dbReference>
<comment type="induction">
    <text evidence="9">By heat shock.</text>
</comment>
<keyword evidence="2 9" id="KW-0963">Cytoplasm</keyword>
<dbReference type="InterPro" id="IPR003111">
    <property type="entry name" value="Lon_prtase_N"/>
</dbReference>
<feature type="binding site" evidence="9 12">
    <location>
        <begin position="356"/>
        <end position="363"/>
    </location>
    <ligand>
        <name>ATP</name>
        <dbReference type="ChEBI" id="CHEBI:30616"/>
    </ligand>
</feature>
<evidence type="ECO:0000259" key="15">
    <source>
        <dbReference type="PROSITE" id="PS51786"/>
    </source>
</evidence>
<dbReference type="InterPro" id="IPR027065">
    <property type="entry name" value="Lon_Prtase"/>
</dbReference>
<dbReference type="InterPro" id="IPR004815">
    <property type="entry name" value="Lon_bac/euk-typ"/>
</dbReference>
<dbReference type="InterPro" id="IPR003593">
    <property type="entry name" value="AAA+_ATPase"/>
</dbReference>
<dbReference type="GO" id="GO:0043565">
    <property type="term" value="F:sequence-specific DNA binding"/>
    <property type="evidence" value="ECO:0007669"/>
    <property type="project" value="UniProtKB-UniRule"/>
</dbReference>
<dbReference type="PROSITE" id="PS01046">
    <property type="entry name" value="LON_SER"/>
    <property type="match status" value="1"/>
</dbReference>